<dbReference type="Proteomes" id="UP000092659">
    <property type="component" value="Chromosome"/>
</dbReference>
<evidence type="ECO:0000313" key="5">
    <source>
        <dbReference type="Proteomes" id="UP001519309"/>
    </source>
</evidence>
<dbReference type="KEGG" id="sgs:AVL59_18080"/>
<keyword evidence="5" id="KW-1185">Reference proteome</keyword>
<reference evidence="3 5" key="2">
    <citation type="submission" date="2021-03" db="EMBL/GenBank/DDBJ databases">
        <title>Genomic Encyclopedia of Type Strains, Phase IV (KMG-IV): sequencing the most valuable type-strain genomes for metagenomic binning, comparative biology and taxonomic classification.</title>
        <authorList>
            <person name="Goeker M."/>
        </authorList>
    </citation>
    <scope>NUCLEOTIDE SEQUENCE [LARGE SCALE GENOMIC DNA]</scope>
    <source>
        <strain evidence="3 5">DSM 40499</strain>
    </source>
</reference>
<feature type="chain" id="PRO_5038469230" description="DUF4189 domain-containing protein" evidence="1">
    <location>
        <begin position="29"/>
        <end position="133"/>
    </location>
</feature>
<organism evidence="2 4">
    <name type="scientific">Streptomyces griseochromogenes</name>
    <dbReference type="NCBI Taxonomy" id="68214"/>
    <lineage>
        <taxon>Bacteria</taxon>
        <taxon>Bacillati</taxon>
        <taxon>Actinomycetota</taxon>
        <taxon>Actinomycetes</taxon>
        <taxon>Kitasatosporales</taxon>
        <taxon>Streptomycetaceae</taxon>
        <taxon>Streptomyces</taxon>
    </lineage>
</organism>
<dbReference type="STRING" id="68214.AVL59_18080"/>
<protein>
    <recommendedName>
        <fullName evidence="6">DUF4189 domain-containing protein</fullName>
    </recommendedName>
</protein>
<evidence type="ECO:0008006" key="6">
    <source>
        <dbReference type="Google" id="ProtNLM"/>
    </source>
</evidence>
<sequence>MSTATRTARRTADPVAFATASFPLPASAGILAPPYAFAGVPGRTRAADRNSDFDGCTDILTGVPEGTWTATATTTRVVGGLSAAADATADADTPDGLVGVQGPSTAPQCVLDACVRGPQGSGCSAQMILPLAV</sequence>
<name>A0A1B1AXM2_9ACTN</name>
<reference evidence="2 4" key="1">
    <citation type="submission" date="2016-06" db="EMBL/GenBank/DDBJ databases">
        <title>Complete genome sequence of Streptomyces griseochromogenes ATCC 14511, the Blasticidin S producer.</title>
        <authorList>
            <person name="Wu L."/>
        </authorList>
    </citation>
    <scope>NUCLEOTIDE SEQUENCE [LARGE SCALE GENOMIC DNA]</scope>
    <source>
        <strain evidence="2 4">ATCC 14511</strain>
    </source>
</reference>
<dbReference type="RefSeq" id="WP_067305445.1">
    <property type="nucleotide sequence ID" value="NZ_CP016279.1"/>
</dbReference>
<dbReference type="EMBL" id="CP016279">
    <property type="protein sequence ID" value="ANP51277.1"/>
    <property type="molecule type" value="Genomic_DNA"/>
</dbReference>
<evidence type="ECO:0000256" key="1">
    <source>
        <dbReference type="SAM" id="SignalP"/>
    </source>
</evidence>
<dbReference type="EMBL" id="JAGGLP010000005">
    <property type="protein sequence ID" value="MBP2050034.1"/>
    <property type="molecule type" value="Genomic_DNA"/>
</dbReference>
<dbReference type="Proteomes" id="UP001519309">
    <property type="component" value="Unassembled WGS sequence"/>
</dbReference>
<dbReference type="AlphaFoldDB" id="A0A1B1AXM2"/>
<proteinExistence type="predicted"/>
<evidence type="ECO:0000313" key="2">
    <source>
        <dbReference type="EMBL" id="ANP51277.1"/>
    </source>
</evidence>
<gene>
    <name evidence="2" type="ORF">AVL59_18080</name>
    <name evidence="3" type="ORF">J2Z21_002970</name>
</gene>
<evidence type="ECO:0000313" key="4">
    <source>
        <dbReference type="Proteomes" id="UP000092659"/>
    </source>
</evidence>
<keyword evidence="1" id="KW-0732">Signal</keyword>
<evidence type="ECO:0000313" key="3">
    <source>
        <dbReference type="EMBL" id="MBP2050034.1"/>
    </source>
</evidence>
<accession>A0A1B1AXM2</accession>
<feature type="signal peptide" evidence="1">
    <location>
        <begin position="1"/>
        <end position="28"/>
    </location>
</feature>